<evidence type="ECO:0000313" key="3">
    <source>
        <dbReference type="Proteomes" id="UP000638648"/>
    </source>
</evidence>
<accession>A0A927MU13</accession>
<protein>
    <submittedName>
        <fullName evidence="2">Uncharacterized protein</fullName>
    </submittedName>
</protein>
<dbReference type="Proteomes" id="UP000638648">
    <property type="component" value="Unassembled WGS sequence"/>
</dbReference>
<keyword evidence="3" id="KW-1185">Reference proteome</keyword>
<dbReference type="InterPro" id="IPR046036">
    <property type="entry name" value="DUF5994"/>
</dbReference>
<evidence type="ECO:0000256" key="1">
    <source>
        <dbReference type="SAM" id="MobiDB-lite"/>
    </source>
</evidence>
<dbReference type="EMBL" id="JADBEM010000001">
    <property type="protein sequence ID" value="MBE1605243.1"/>
    <property type="molecule type" value="Genomic_DNA"/>
</dbReference>
<reference evidence="2" key="1">
    <citation type="submission" date="2020-10" db="EMBL/GenBank/DDBJ databases">
        <title>Sequencing the genomes of 1000 actinobacteria strains.</title>
        <authorList>
            <person name="Klenk H.-P."/>
        </authorList>
    </citation>
    <scope>NUCLEOTIDE SEQUENCE</scope>
    <source>
        <strain evidence="2">DSM 45354</strain>
    </source>
</reference>
<proteinExistence type="predicted"/>
<comment type="caution">
    <text evidence="2">The sequence shown here is derived from an EMBL/GenBank/DDBJ whole genome shotgun (WGS) entry which is preliminary data.</text>
</comment>
<sequence length="82" mass="9076">MNVTQWGCAPARIRVGERDVRVSWFAYTDPHAVTVWHDDKATTLRVIPPETDEREAELAMEAAVRSPGPSESADQAGEPELT</sequence>
<gene>
    <name evidence="2" type="ORF">HEB94_002091</name>
</gene>
<name>A0A927MU13_9ACTN</name>
<evidence type="ECO:0000313" key="2">
    <source>
        <dbReference type="EMBL" id="MBE1605243.1"/>
    </source>
</evidence>
<feature type="region of interest" description="Disordered" evidence="1">
    <location>
        <begin position="61"/>
        <end position="82"/>
    </location>
</feature>
<dbReference type="Pfam" id="PF19457">
    <property type="entry name" value="DUF5994"/>
    <property type="match status" value="1"/>
</dbReference>
<organism evidence="2 3">
    <name type="scientific">Actinopolymorpha pittospori</name>
    <dbReference type="NCBI Taxonomy" id="648752"/>
    <lineage>
        <taxon>Bacteria</taxon>
        <taxon>Bacillati</taxon>
        <taxon>Actinomycetota</taxon>
        <taxon>Actinomycetes</taxon>
        <taxon>Propionibacteriales</taxon>
        <taxon>Actinopolymorphaceae</taxon>
        <taxon>Actinopolymorpha</taxon>
    </lineage>
</organism>
<dbReference type="AlphaFoldDB" id="A0A927MU13"/>